<evidence type="ECO:0000256" key="1">
    <source>
        <dbReference type="ARBA" id="ARBA00006738"/>
    </source>
</evidence>
<dbReference type="SUPFAM" id="SSF52980">
    <property type="entry name" value="Restriction endonuclease-like"/>
    <property type="match status" value="1"/>
</dbReference>
<gene>
    <name evidence="3" type="ORF">BJP51_09785</name>
</gene>
<dbReference type="InterPro" id="IPR011856">
    <property type="entry name" value="tRNA_endonuc-like_dom_sf"/>
</dbReference>
<dbReference type="PANTHER" id="PTHR34039">
    <property type="entry name" value="UPF0102 PROTEIN YRAN"/>
    <property type="match status" value="1"/>
</dbReference>
<comment type="caution">
    <text evidence="3">The sequence shown here is derived from an EMBL/GenBank/DDBJ whole genome shotgun (WGS) entry which is preliminary data.</text>
</comment>
<dbReference type="Proteomes" id="UP000187465">
    <property type="component" value="Unassembled WGS sequence"/>
</dbReference>
<evidence type="ECO:0000313" key="3">
    <source>
        <dbReference type="EMBL" id="OMD20362.1"/>
    </source>
</evidence>
<dbReference type="EMBL" id="MKQP01000100">
    <property type="protein sequence ID" value="OMD20362.1"/>
    <property type="molecule type" value="Genomic_DNA"/>
</dbReference>
<keyword evidence="3" id="KW-0540">Nuclease</keyword>
<dbReference type="Gene3D" id="3.40.1350.10">
    <property type="match status" value="1"/>
</dbReference>
<comment type="similarity">
    <text evidence="1 2">Belongs to the UPF0102 family.</text>
</comment>
<dbReference type="HAMAP" id="MF_00048">
    <property type="entry name" value="UPF0102"/>
    <property type="match status" value="1"/>
</dbReference>
<dbReference type="GO" id="GO:0003676">
    <property type="term" value="F:nucleic acid binding"/>
    <property type="evidence" value="ECO:0007669"/>
    <property type="project" value="InterPro"/>
</dbReference>
<protein>
    <recommendedName>
        <fullName evidence="2">UPF0102 protein BJP51_09785</fullName>
    </recommendedName>
</protein>
<dbReference type="Pfam" id="PF02021">
    <property type="entry name" value="UPF0102"/>
    <property type="match status" value="1"/>
</dbReference>
<dbReference type="InterPro" id="IPR011335">
    <property type="entry name" value="Restrct_endonuc-II-like"/>
</dbReference>
<reference evidence="3 4" key="1">
    <citation type="submission" date="2016-10" db="EMBL/GenBank/DDBJ databases">
        <title>Paenibacillus species isolates.</title>
        <authorList>
            <person name="Beno S.M."/>
        </authorList>
    </citation>
    <scope>NUCLEOTIDE SEQUENCE [LARGE SCALE GENOMIC DNA]</scope>
    <source>
        <strain evidence="3 4">FSL H7-0604</strain>
    </source>
</reference>
<evidence type="ECO:0000256" key="2">
    <source>
        <dbReference type="HAMAP-Rule" id="MF_00048"/>
    </source>
</evidence>
<sequence length="128" mass="14705">MKEPYARKYYNRKEKGAAAENGAVQYLSSSGYMILERNWRCRTGELDIIAEREDCIVVVEVRSRSGELLQGTPEESVNARKINQVRSTTQVYLHMKGYEERRVSFDVISVLLNDDLSLASLSHIREAF</sequence>
<dbReference type="InterPro" id="IPR003509">
    <property type="entry name" value="UPF0102_YraN-like"/>
</dbReference>
<dbReference type="GO" id="GO:0004519">
    <property type="term" value="F:endonuclease activity"/>
    <property type="evidence" value="ECO:0007669"/>
    <property type="project" value="UniProtKB-KW"/>
</dbReference>
<organism evidence="3 4">
    <name type="scientific">Paenibacillus odorifer</name>
    <dbReference type="NCBI Taxonomy" id="189426"/>
    <lineage>
        <taxon>Bacteria</taxon>
        <taxon>Bacillati</taxon>
        <taxon>Bacillota</taxon>
        <taxon>Bacilli</taxon>
        <taxon>Bacillales</taxon>
        <taxon>Paenibacillaceae</taxon>
        <taxon>Paenibacillus</taxon>
    </lineage>
</organism>
<proteinExistence type="inferred from homology"/>
<dbReference type="AlphaFoldDB" id="A0A1R0WSB9"/>
<dbReference type="PANTHER" id="PTHR34039:SF1">
    <property type="entry name" value="UPF0102 PROTEIN YRAN"/>
    <property type="match status" value="1"/>
</dbReference>
<dbReference type="RefSeq" id="WP_036688582.1">
    <property type="nucleotide sequence ID" value="NZ_MKQP01000100.1"/>
</dbReference>
<keyword evidence="3" id="KW-0378">Hydrolase</keyword>
<keyword evidence="3" id="KW-0255">Endonuclease</keyword>
<accession>A0A1R0WSB9</accession>
<evidence type="ECO:0000313" key="4">
    <source>
        <dbReference type="Proteomes" id="UP000187465"/>
    </source>
</evidence>
<name>A0A1R0WSB9_9BACL</name>